<feature type="compositionally biased region" description="Low complexity" evidence="1">
    <location>
        <begin position="7"/>
        <end position="18"/>
    </location>
</feature>
<accession>A0A8S9JY25</accession>
<proteinExistence type="predicted"/>
<gene>
    <name evidence="3" type="ORF">F2Q70_00034282</name>
</gene>
<organism evidence="3">
    <name type="scientific">Brassica cretica</name>
    <name type="common">Mustard</name>
    <dbReference type="NCBI Taxonomy" id="69181"/>
    <lineage>
        <taxon>Eukaryota</taxon>
        <taxon>Viridiplantae</taxon>
        <taxon>Streptophyta</taxon>
        <taxon>Embryophyta</taxon>
        <taxon>Tracheophyta</taxon>
        <taxon>Spermatophyta</taxon>
        <taxon>Magnoliopsida</taxon>
        <taxon>eudicotyledons</taxon>
        <taxon>Gunneridae</taxon>
        <taxon>Pentapetalae</taxon>
        <taxon>rosids</taxon>
        <taxon>malvids</taxon>
        <taxon>Brassicales</taxon>
        <taxon>Brassicaceae</taxon>
        <taxon>Brassiceae</taxon>
        <taxon>Brassica</taxon>
    </lineage>
</organism>
<keyword evidence="2" id="KW-0812">Transmembrane</keyword>
<comment type="caution">
    <text evidence="3">The sequence shown here is derived from an EMBL/GenBank/DDBJ whole genome shotgun (WGS) entry which is preliminary data.</text>
</comment>
<feature type="region of interest" description="Disordered" evidence="1">
    <location>
        <begin position="82"/>
        <end position="108"/>
    </location>
</feature>
<feature type="region of interest" description="Disordered" evidence="1">
    <location>
        <begin position="182"/>
        <end position="207"/>
    </location>
</feature>
<sequence length="221" mass="23920">MAEEPQKVSSSASQQPSSSDKKPEDSGIKPQNPDRAPPGIVPGYDEQTNRGAGIYAVPVHHHQFGALPSNYLIPLTYNLPTTRPSNETEAGGENQAQAGQGQQQQQPPQQRQVVVVRRFEIAFQLDIFLILKLAAVIFLFNQDGSRQRLAVLVIFATIIYLYQTGALAPFVRWLSQGMHRAAVPPPRPQPPAAAAARADNDDPAAAMPLNDAVVPGISTFP</sequence>
<evidence type="ECO:0000256" key="1">
    <source>
        <dbReference type="SAM" id="MobiDB-lite"/>
    </source>
</evidence>
<protein>
    <submittedName>
        <fullName evidence="3">Uncharacterized protein</fullName>
    </submittedName>
</protein>
<name>A0A8S9JY25_BRACR</name>
<keyword evidence="2" id="KW-1133">Transmembrane helix</keyword>
<keyword evidence="2" id="KW-0472">Membrane</keyword>
<dbReference type="PANTHER" id="PTHR36787">
    <property type="entry name" value="TRANSMEMBRANE PROTEIN"/>
    <property type="match status" value="1"/>
</dbReference>
<evidence type="ECO:0000256" key="2">
    <source>
        <dbReference type="SAM" id="Phobius"/>
    </source>
</evidence>
<feature type="transmembrane region" description="Helical" evidence="2">
    <location>
        <begin position="121"/>
        <end position="140"/>
    </location>
</feature>
<reference evidence="3" key="1">
    <citation type="submission" date="2019-12" db="EMBL/GenBank/DDBJ databases">
        <title>Genome sequencing and annotation of Brassica cretica.</title>
        <authorList>
            <person name="Studholme D.J."/>
            <person name="Sarris P.F."/>
        </authorList>
    </citation>
    <scope>NUCLEOTIDE SEQUENCE</scope>
    <source>
        <strain evidence="3">PFS-102/07</strain>
        <tissue evidence="3">Leaf</tissue>
    </source>
</reference>
<feature type="region of interest" description="Disordered" evidence="1">
    <location>
        <begin position="1"/>
        <end position="47"/>
    </location>
</feature>
<feature type="compositionally biased region" description="Low complexity" evidence="1">
    <location>
        <begin position="95"/>
        <end position="108"/>
    </location>
</feature>
<dbReference type="AlphaFoldDB" id="A0A8S9JY25"/>
<feature type="transmembrane region" description="Helical" evidence="2">
    <location>
        <begin position="152"/>
        <end position="171"/>
    </location>
</feature>
<evidence type="ECO:0000313" key="3">
    <source>
        <dbReference type="EMBL" id="KAF2586974.1"/>
    </source>
</evidence>
<feature type="compositionally biased region" description="Low complexity" evidence="1">
    <location>
        <begin position="192"/>
        <end position="207"/>
    </location>
</feature>
<dbReference type="EMBL" id="QGKY02000246">
    <property type="protein sequence ID" value="KAF2586974.1"/>
    <property type="molecule type" value="Genomic_DNA"/>
</dbReference>